<dbReference type="PROSITE" id="PS51762">
    <property type="entry name" value="GH16_2"/>
    <property type="match status" value="1"/>
</dbReference>
<dbReference type="Gene3D" id="2.60.120.200">
    <property type="match status" value="1"/>
</dbReference>
<sequence>MKKIIIVLPVVFILMCSCSSDEHDSTQPTPWPKDPNEQENGDKSGIDKTYAIGQQLENAQIQLVWADEFDADELNLDYWTYERGYVRNSEVQYYTVGRKENCKLENGMLVLTGRKEEASFEDQDGSHNDSYTSASIITNTKKSWKYGRFEIRAKVPGGTTGIWPAFWAKGDSQNSGASWPSCGEIDIMEYAVKSPYEMINNVIWGESSSASKSSTKKVPSNAKYSDAFHIYSLNWSSTQITFAIDNKVTHVVEMSDISPNPFHQPFSILLNLALGTPTDSSLGGKFDESNLPVQFFVEYVRIYQTSTED</sequence>
<dbReference type="InterPro" id="IPR000757">
    <property type="entry name" value="Beta-glucanase-like"/>
</dbReference>
<evidence type="ECO:0000256" key="3">
    <source>
        <dbReference type="SAM" id="SignalP"/>
    </source>
</evidence>
<keyword evidence="6" id="KW-1185">Reference proteome</keyword>
<feature type="chain" id="PRO_5032799492" evidence="3">
    <location>
        <begin position="23"/>
        <end position="309"/>
    </location>
</feature>
<dbReference type="PANTHER" id="PTHR10963">
    <property type="entry name" value="GLYCOSYL HYDROLASE-RELATED"/>
    <property type="match status" value="1"/>
</dbReference>
<dbReference type="PROSITE" id="PS51257">
    <property type="entry name" value="PROKAR_LIPOPROTEIN"/>
    <property type="match status" value="1"/>
</dbReference>
<dbReference type="SUPFAM" id="SSF49899">
    <property type="entry name" value="Concanavalin A-like lectins/glucanases"/>
    <property type="match status" value="1"/>
</dbReference>
<gene>
    <name evidence="5" type="ORF">GGR21_000106</name>
</gene>
<dbReference type="GO" id="GO:0005975">
    <property type="term" value="P:carbohydrate metabolic process"/>
    <property type="evidence" value="ECO:0007669"/>
    <property type="project" value="InterPro"/>
</dbReference>
<dbReference type="AlphaFoldDB" id="A0A840CG78"/>
<dbReference type="RefSeq" id="WP_183305184.1">
    <property type="nucleotide sequence ID" value="NZ_JACIEP010000001.1"/>
</dbReference>
<name>A0A840CG78_9BACT</name>
<evidence type="ECO:0000259" key="4">
    <source>
        <dbReference type="PROSITE" id="PS51762"/>
    </source>
</evidence>
<dbReference type="Pfam" id="PF00722">
    <property type="entry name" value="Glyco_hydro_16"/>
    <property type="match status" value="1"/>
</dbReference>
<reference evidence="5 6" key="1">
    <citation type="submission" date="2020-08" db="EMBL/GenBank/DDBJ databases">
        <title>Genomic Encyclopedia of Type Strains, Phase IV (KMG-IV): sequencing the most valuable type-strain genomes for metagenomic binning, comparative biology and taxonomic classification.</title>
        <authorList>
            <person name="Goeker M."/>
        </authorList>
    </citation>
    <scope>NUCLEOTIDE SEQUENCE [LARGE SCALE GENOMIC DNA]</scope>
    <source>
        <strain evidence="5 6">DSM 104969</strain>
    </source>
</reference>
<organism evidence="5 6">
    <name type="scientific">Dysgonomonas hofstadii</name>
    <dbReference type="NCBI Taxonomy" id="637886"/>
    <lineage>
        <taxon>Bacteria</taxon>
        <taxon>Pseudomonadati</taxon>
        <taxon>Bacteroidota</taxon>
        <taxon>Bacteroidia</taxon>
        <taxon>Bacteroidales</taxon>
        <taxon>Dysgonomonadaceae</taxon>
        <taxon>Dysgonomonas</taxon>
    </lineage>
</organism>
<dbReference type="GO" id="GO:0004553">
    <property type="term" value="F:hydrolase activity, hydrolyzing O-glycosyl compounds"/>
    <property type="evidence" value="ECO:0007669"/>
    <property type="project" value="InterPro"/>
</dbReference>
<dbReference type="InterPro" id="IPR050546">
    <property type="entry name" value="Glycosyl_Hydrlase_16"/>
</dbReference>
<dbReference type="Proteomes" id="UP000555103">
    <property type="component" value="Unassembled WGS sequence"/>
</dbReference>
<dbReference type="CDD" id="cd08023">
    <property type="entry name" value="GH16_laminarinase_like"/>
    <property type="match status" value="1"/>
</dbReference>
<feature type="signal peptide" evidence="3">
    <location>
        <begin position="1"/>
        <end position="22"/>
    </location>
</feature>
<feature type="compositionally biased region" description="Basic and acidic residues" evidence="2">
    <location>
        <begin position="34"/>
        <end position="45"/>
    </location>
</feature>
<feature type="domain" description="GH16" evidence="4">
    <location>
        <begin position="29"/>
        <end position="308"/>
    </location>
</feature>
<accession>A0A840CG78</accession>
<evidence type="ECO:0000256" key="2">
    <source>
        <dbReference type="SAM" id="MobiDB-lite"/>
    </source>
</evidence>
<comment type="similarity">
    <text evidence="1">Belongs to the glycosyl hydrolase 16 family.</text>
</comment>
<dbReference type="PANTHER" id="PTHR10963:SF55">
    <property type="entry name" value="GLYCOSIDE HYDROLASE FAMILY 16 PROTEIN"/>
    <property type="match status" value="1"/>
</dbReference>
<proteinExistence type="inferred from homology"/>
<dbReference type="EMBL" id="JACIEP010000001">
    <property type="protein sequence ID" value="MBB4034221.1"/>
    <property type="molecule type" value="Genomic_DNA"/>
</dbReference>
<comment type="caution">
    <text evidence="5">The sequence shown here is derived from an EMBL/GenBank/DDBJ whole genome shotgun (WGS) entry which is preliminary data.</text>
</comment>
<dbReference type="InterPro" id="IPR013320">
    <property type="entry name" value="ConA-like_dom_sf"/>
</dbReference>
<protein>
    <submittedName>
        <fullName evidence="5">Beta-glucanase (GH16 family)</fullName>
    </submittedName>
</protein>
<evidence type="ECO:0000313" key="6">
    <source>
        <dbReference type="Proteomes" id="UP000555103"/>
    </source>
</evidence>
<feature type="region of interest" description="Disordered" evidence="2">
    <location>
        <begin position="21"/>
        <end position="45"/>
    </location>
</feature>
<evidence type="ECO:0000313" key="5">
    <source>
        <dbReference type="EMBL" id="MBB4034221.1"/>
    </source>
</evidence>
<keyword evidence="3" id="KW-0732">Signal</keyword>
<evidence type="ECO:0000256" key="1">
    <source>
        <dbReference type="ARBA" id="ARBA00006865"/>
    </source>
</evidence>